<dbReference type="InterPro" id="IPR013922">
    <property type="entry name" value="Cyclin_PHO80-like"/>
</dbReference>
<feature type="compositionally biased region" description="Basic residues" evidence="1">
    <location>
        <begin position="286"/>
        <end position="298"/>
    </location>
</feature>
<feature type="compositionally biased region" description="Basic and acidic residues" evidence="1">
    <location>
        <begin position="401"/>
        <end position="411"/>
    </location>
</feature>
<accession>A0A067QCR8</accession>
<feature type="compositionally biased region" description="Low complexity" evidence="1">
    <location>
        <begin position="227"/>
        <end position="283"/>
    </location>
</feature>
<dbReference type="CDD" id="cd20557">
    <property type="entry name" value="CYCLIN_ScPCL1-like"/>
    <property type="match status" value="1"/>
</dbReference>
<evidence type="ECO:0000313" key="4">
    <source>
        <dbReference type="Proteomes" id="UP000027265"/>
    </source>
</evidence>
<gene>
    <name evidence="3" type="ORF">JAAARDRAFT_55979</name>
</gene>
<dbReference type="OrthoDB" id="10250320at2759"/>
<dbReference type="InterPro" id="IPR036915">
    <property type="entry name" value="Cyclin-like_sf"/>
</dbReference>
<evidence type="ECO:0000256" key="1">
    <source>
        <dbReference type="SAM" id="MobiDB-lite"/>
    </source>
</evidence>
<protein>
    <recommendedName>
        <fullName evidence="2">Cyclin N-terminal domain-containing protein</fullName>
    </recommendedName>
</protein>
<dbReference type="Pfam" id="PF00134">
    <property type="entry name" value="Cyclin_N"/>
    <property type="match status" value="1"/>
</dbReference>
<proteinExistence type="predicted"/>
<dbReference type="Proteomes" id="UP000027265">
    <property type="component" value="Unassembled WGS sequence"/>
</dbReference>
<organism evidence="3 4">
    <name type="scientific">Jaapia argillacea MUCL 33604</name>
    <dbReference type="NCBI Taxonomy" id="933084"/>
    <lineage>
        <taxon>Eukaryota</taxon>
        <taxon>Fungi</taxon>
        <taxon>Dikarya</taxon>
        <taxon>Basidiomycota</taxon>
        <taxon>Agaricomycotina</taxon>
        <taxon>Agaricomycetes</taxon>
        <taxon>Agaricomycetidae</taxon>
        <taxon>Jaapiales</taxon>
        <taxon>Jaapiaceae</taxon>
        <taxon>Jaapia</taxon>
    </lineage>
</organism>
<dbReference type="GO" id="GO:0005634">
    <property type="term" value="C:nucleus"/>
    <property type="evidence" value="ECO:0007669"/>
    <property type="project" value="TreeGrafter"/>
</dbReference>
<feature type="region of interest" description="Disordered" evidence="1">
    <location>
        <begin position="200"/>
        <end position="298"/>
    </location>
</feature>
<reference evidence="4" key="1">
    <citation type="journal article" date="2014" name="Proc. Natl. Acad. Sci. U.S.A.">
        <title>Extensive sampling of basidiomycete genomes demonstrates inadequacy of the white-rot/brown-rot paradigm for wood decay fungi.</title>
        <authorList>
            <person name="Riley R."/>
            <person name="Salamov A.A."/>
            <person name="Brown D.W."/>
            <person name="Nagy L.G."/>
            <person name="Floudas D."/>
            <person name="Held B.W."/>
            <person name="Levasseur A."/>
            <person name="Lombard V."/>
            <person name="Morin E."/>
            <person name="Otillar R."/>
            <person name="Lindquist E.A."/>
            <person name="Sun H."/>
            <person name="LaButti K.M."/>
            <person name="Schmutz J."/>
            <person name="Jabbour D."/>
            <person name="Luo H."/>
            <person name="Baker S.E."/>
            <person name="Pisabarro A.G."/>
            <person name="Walton J.D."/>
            <person name="Blanchette R.A."/>
            <person name="Henrissat B."/>
            <person name="Martin F."/>
            <person name="Cullen D."/>
            <person name="Hibbett D.S."/>
            <person name="Grigoriev I.V."/>
        </authorList>
    </citation>
    <scope>NUCLEOTIDE SEQUENCE [LARGE SCALE GENOMIC DNA]</scope>
    <source>
        <strain evidence="4">MUCL 33604</strain>
    </source>
</reference>
<evidence type="ECO:0000313" key="3">
    <source>
        <dbReference type="EMBL" id="KDQ61307.1"/>
    </source>
</evidence>
<sequence length="432" mass="48044">MVVLPTRNRKRLGLEQSSSSKGLKEDKVISPAALSSASLVHPSLHHPRIEELLQLLPTSPPVIDYIVRITTEVVEHSFRPNQFGGDASFKPFVQTVLKRSAFGTGMILASASYIKRAKVYLDIKHPQWALHRVFMGALLCASKYLNDSHYKIIHWTHIVKEFGKGDLARMEREWCDVLDFDFAISEEDVLSHYEALRGALPKSSRSSTPEASLSTFPTESAKLARKSSSTSSLTSHTSPPSSSPSYTPPELTVSSSSSSTSSSPDSDSPQTPSPSQNSSSLPPRFSQKHHLHTHHHHSNPIGVQHQYQYSLIPKIHTNTGKAKYQEPDSDLEIDFEAQLVQQLNSLAWPPAPSSATSSSSSSSRSRSRSRSPSPTEEEDEPTRRRSRRQLTVNARRSLRGCTKDQEKDLRPTRVSPYPTFRCTRSRSAGVVR</sequence>
<dbReference type="HOGENOM" id="CLU_634707_0_0_1"/>
<dbReference type="AlphaFoldDB" id="A0A067QCR8"/>
<dbReference type="SUPFAM" id="SSF47954">
    <property type="entry name" value="Cyclin-like"/>
    <property type="match status" value="1"/>
</dbReference>
<dbReference type="InParanoid" id="A0A067QCR8"/>
<dbReference type="GO" id="GO:0019901">
    <property type="term" value="F:protein kinase binding"/>
    <property type="evidence" value="ECO:0007669"/>
    <property type="project" value="InterPro"/>
</dbReference>
<feature type="domain" description="Cyclin N-terminal" evidence="2">
    <location>
        <begin position="95"/>
        <end position="182"/>
    </location>
</feature>
<dbReference type="EMBL" id="KL197713">
    <property type="protein sequence ID" value="KDQ61307.1"/>
    <property type="molecule type" value="Genomic_DNA"/>
</dbReference>
<evidence type="ECO:0000259" key="2">
    <source>
        <dbReference type="Pfam" id="PF00134"/>
    </source>
</evidence>
<dbReference type="STRING" id="933084.A0A067QCR8"/>
<feature type="compositionally biased region" description="Polar residues" evidence="1">
    <location>
        <begin position="203"/>
        <end position="218"/>
    </location>
</feature>
<dbReference type="PANTHER" id="PTHR15615:SF10">
    <property type="entry name" value="PHO85 CYCLIN-2-RELATED"/>
    <property type="match status" value="1"/>
</dbReference>
<dbReference type="PANTHER" id="PTHR15615">
    <property type="match status" value="1"/>
</dbReference>
<dbReference type="Gene3D" id="1.10.472.10">
    <property type="entry name" value="Cyclin-like"/>
    <property type="match status" value="1"/>
</dbReference>
<name>A0A067QCR8_9AGAM</name>
<feature type="compositionally biased region" description="Low complexity" evidence="1">
    <location>
        <begin position="353"/>
        <end position="374"/>
    </location>
</feature>
<dbReference type="InterPro" id="IPR006671">
    <property type="entry name" value="Cyclin_N"/>
</dbReference>
<dbReference type="GO" id="GO:0000307">
    <property type="term" value="C:cyclin-dependent protein kinase holoenzyme complex"/>
    <property type="evidence" value="ECO:0007669"/>
    <property type="project" value="TreeGrafter"/>
</dbReference>
<keyword evidence="4" id="KW-1185">Reference proteome</keyword>
<dbReference type="GO" id="GO:0016538">
    <property type="term" value="F:cyclin-dependent protein serine/threonine kinase regulator activity"/>
    <property type="evidence" value="ECO:0007669"/>
    <property type="project" value="TreeGrafter"/>
</dbReference>
<feature type="region of interest" description="Disordered" evidence="1">
    <location>
        <begin position="347"/>
        <end position="432"/>
    </location>
</feature>